<sequence length="337" mass="36245">MDLGTAPLFDLSAPVADEAVEPAPVTRSRELLAEIRDHRAVVAEREVATVRAVAEWAGEHVVADKGDASTITERGLDTGLPVAGPGARLISDFAVMELSALLGRSLDSGRSYVGQVVELAYRLPRTWDRVLEGRVPVWKALRIAESTRTLPADAAGFVDRQLAPIAHGVSWAQIDRLVEEALVRYDPAAAEEKRTAAQEARRVDIDLDQAGFDGTAEVSATLDIADALDLEAAVARRAKLLGQLGCEDSLDVRRSVALGEIARHDLALDLEVVDPETGEITRTVPGRRVELIVHLNDTGGHTADGAVGRFANTRTPISPEQVKEWMGTPGTSVLVRR</sequence>
<dbReference type="AlphaFoldDB" id="A0A417Y2E5"/>
<evidence type="ECO:0000259" key="1">
    <source>
        <dbReference type="Pfam" id="PF02720"/>
    </source>
</evidence>
<dbReference type="OrthoDB" id="3778721at2"/>
<keyword evidence="2" id="KW-0378">Hydrolase</keyword>
<dbReference type="EMBL" id="QXGH01000015">
    <property type="protein sequence ID" value="RHW26833.1"/>
    <property type="molecule type" value="Genomic_DNA"/>
</dbReference>
<evidence type="ECO:0000313" key="3">
    <source>
        <dbReference type="Proteomes" id="UP000283644"/>
    </source>
</evidence>
<gene>
    <name evidence="2" type="ORF">D0Z08_11555</name>
</gene>
<evidence type="ECO:0000313" key="2">
    <source>
        <dbReference type="EMBL" id="RHW26833.1"/>
    </source>
</evidence>
<keyword evidence="3" id="KW-1185">Reference proteome</keyword>
<proteinExistence type="predicted"/>
<reference evidence="2 3" key="1">
    <citation type="submission" date="2018-09" db="EMBL/GenBank/DDBJ databases">
        <title>Genome sequencing of Nocardioides immobilis CCTCC AB 2017083 for comparison to Nocardioides silvaticus.</title>
        <authorList>
            <person name="Li C."/>
            <person name="Wang G."/>
        </authorList>
    </citation>
    <scope>NUCLEOTIDE SEQUENCE [LARGE SCALE GENOMIC DNA]</scope>
    <source>
        <strain evidence="2 3">CCTCC AB 2017083</strain>
    </source>
</reference>
<accession>A0A417Y2E5</accession>
<name>A0A417Y2E5_9ACTN</name>
<organism evidence="2 3">
    <name type="scientific">Nocardioides immobilis</name>
    <dbReference type="NCBI Taxonomy" id="2049295"/>
    <lineage>
        <taxon>Bacteria</taxon>
        <taxon>Bacillati</taxon>
        <taxon>Actinomycetota</taxon>
        <taxon>Actinomycetes</taxon>
        <taxon>Propionibacteriales</taxon>
        <taxon>Nocardioidaceae</taxon>
        <taxon>Nocardioides</taxon>
    </lineage>
</organism>
<dbReference type="InterPro" id="IPR003870">
    <property type="entry name" value="DUF222"/>
</dbReference>
<dbReference type="GO" id="GO:0004519">
    <property type="term" value="F:endonuclease activity"/>
    <property type="evidence" value="ECO:0007669"/>
    <property type="project" value="UniProtKB-KW"/>
</dbReference>
<protein>
    <submittedName>
        <fullName evidence="2">HNH endonuclease</fullName>
    </submittedName>
</protein>
<dbReference type="Pfam" id="PF02720">
    <property type="entry name" value="DUF222"/>
    <property type="match status" value="1"/>
</dbReference>
<dbReference type="RefSeq" id="WP_118925399.1">
    <property type="nucleotide sequence ID" value="NZ_QXGH01000015.1"/>
</dbReference>
<dbReference type="Proteomes" id="UP000283644">
    <property type="component" value="Unassembled WGS sequence"/>
</dbReference>
<feature type="domain" description="DUF222" evidence="1">
    <location>
        <begin position="100"/>
        <end position="277"/>
    </location>
</feature>
<keyword evidence="2" id="KW-0255">Endonuclease</keyword>
<keyword evidence="2" id="KW-0540">Nuclease</keyword>
<comment type="caution">
    <text evidence="2">The sequence shown here is derived from an EMBL/GenBank/DDBJ whole genome shotgun (WGS) entry which is preliminary data.</text>
</comment>